<evidence type="ECO:0000256" key="1">
    <source>
        <dbReference type="SAM" id="Coils"/>
    </source>
</evidence>
<accession>A0A0F9CTF6</accession>
<comment type="caution">
    <text evidence="2">The sequence shown here is derived from an EMBL/GenBank/DDBJ whole genome shotgun (WGS) entry which is preliminary data.</text>
</comment>
<proteinExistence type="predicted"/>
<reference evidence="2" key="1">
    <citation type="journal article" date="2015" name="Nature">
        <title>Complex archaea that bridge the gap between prokaryotes and eukaryotes.</title>
        <authorList>
            <person name="Spang A."/>
            <person name="Saw J.H."/>
            <person name="Jorgensen S.L."/>
            <person name="Zaremba-Niedzwiedzka K."/>
            <person name="Martijn J."/>
            <person name="Lind A.E."/>
            <person name="van Eijk R."/>
            <person name="Schleper C."/>
            <person name="Guy L."/>
            <person name="Ettema T.J."/>
        </authorList>
    </citation>
    <scope>NUCLEOTIDE SEQUENCE</scope>
</reference>
<dbReference type="AlphaFoldDB" id="A0A0F9CTF6"/>
<feature type="coiled-coil region" evidence="1">
    <location>
        <begin position="22"/>
        <end position="56"/>
    </location>
</feature>
<gene>
    <name evidence="2" type="ORF">LCGC14_2570790</name>
</gene>
<evidence type="ECO:0000313" key="2">
    <source>
        <dbReference type="EMBL" id="KKL08946.1"/>
    </source>
</evidence>
<organism evidence="2">
    <name type="scientific">marine sediment metagenome</name>
    <dbReference type="NCBI Taxonomy" id="412755"/>
    <lineage>
        <taxon>unclassified sequences</taxon>
        <taxon>metagenomes</taxon>
        <taxon>ecological metagenomes</taxon>
    </lineage>
</organism>
<keyword evidence="1" id="KW-0175">Coiled coil</keyword>
<protein>
    <submittedName>
        <fullName evidence="2">Uncharacterized protein</fullName>
    </submittedName>
</protein>
<name>A0A0F9CTF6_9ZZZZ</name>
<dbReference type="EMBL" id="LAZR01042682">
    <property type="protein sequence ID" value="KKL08946.1"/>
    <property type="molecule type" value="Genomic_DNA"/>
</dbReference>
<sequence>MSKTRSRLGYVPNPCSDDCEILKAKDAEIADLKADKEKAEARVKELEAKNLSLTTALQYAND</sequence>